<dbReference type="CDD" id="cd00038">
    <property type="entry name" value="CAP_ED"/>
    <property type="match status" value="1"/>
</dbReference>
<evidence type="ECO:0000256" key="2">
    <source>
        <dbReference type="ARBA" id="ARBA00022448"/>
    </source>
</evidence>
<keyword evidence="7" id="KW-1071">Ligand-gated ion channel</keyword>
<dbReference type="PROSITE" id="PS00889">
    <property type="entry name" value="CNMP_BINDING_2"/>
    <property type="match status" value="1"/>
</dbReference>
<evidence type="ECO:0000313" key="10">
    <source>
        <dbReference type="EMBL" id="GEO08974.1"/>
    </source>
</evidence>
<dbReference type="PANTHER" id="PTHR45638:SF11">
    <property type="entry name" value="CYCLIC NUCLEOTIDE-GATED CATION CHANNEL SUBUNIT A"/>
    <property type="match status" value="1"/>
</dbReference>
<proteinExistence type="predicted"/>
<dbReference type="GO" id="GO:0005221">
    <property type="term" value="F:intracellularly cyclic nucleotide-activated monoatomic cation channel activity"/>
    <property type="evidence" value="ECO:0007669"/>
    <property type="project" value="InterPro"/>
</dbReference>
<feature type="domain" description="Cyclic nucleotide-binding" evidence="9">
    <location>
        <begin position="15"/>
        <end position="130"/>
    </location>
</feature>
<dbReference type="SMART" id="SM00100">
    <property type="entry name" value="cNMP"/>
    <property type="match status" value="1"/>
</dbReference>
<dbReference type="EMBL" id="BJYT01000004">
    <property type="protein sequence ID" value="GEO08974.1"/>
    <property type="molecule type" value="Genomic_DNA"/>
</dbReference>
<dbReference type="GO" id="GO:0044877">
    <property type="term" value="F:protein-containing complex binding"/>
    <property type="evidence" value="ECO:0007669"/>
    <property type="project" value="TreeGrafter"/>
</dbReference>
<evidence type="ECO:0000256" key="8">
    <source>
        <dbReference type="ARBA" id="ARBA00023303"/>
    </source>
</evidence>
<dbReference type="InterPro" id="IPR018490">
    <property type="entry name" value="cNMP-bd_dom_sf"/>
</dbReference>
<keyword evidence="3" id="KW-0812">Transmembrane</keyword>
<keyword evidence="5" id="KW-0406">Ion transport</keyword>
<sequence>MLLIEKVLILKSSEIFQNTAETELVELAAILEEIYLEPNVTLFSKGDPGNCMYFIFNGTIKIHDGEHTLAVLGENEIVGELSVLDSESRSASATTLEECLLLKLEQEAFYEILMTNADILKGILKTLCKRLRVINKKSATMANLNPLK</sequence>
<dbReference type="OrthoDB" id="9127033at2"/>
<dbReference type="PROSITE" id="PS50042">
    <property type="entry name" value="CNMP_BINDING_3"/>
    <property type="match status" value="1"/>
</dbReference>
<organism evidence="10 11">
    <name type="scientific">Segetibacter aerophilus</name>
    <dbReference type="NCBI Taxonomy" id="670293"/>
    <lineage>
        <taxon>Bacteria</taxon>
        <taxon>Pseudomonadati</taxon>
        <taxon>Bacteroidota</taxon>
        <taxon>Chitinophagia</taxon>
        <taxon>Chitinophagales</taxon>
        <taxon>Chitinophagaceae</taxon>
        <taxon>Segetibacter</taxon>
    </lineage>
</organism>
<dbReference type="InterPro" id="IPR000595">
    <property type="entry name" value="cNMP-bd_dom"/>
</dbReference>
<comment type="caution">
    <text evidence="10">The sequence shown here is derived from an EMBL/GenBank/DDBJ whole genome shotgun (WGS) entry which is preliminary data.</text>
</comment>
<dbReference type="InterPro" id="IPR050866">
    <property type="entry name" value="CNG_cation_channel"/>
</dbReference>
<evidence type="ECO:0000256" key="6">
    <source>
        <dbReference type="ARBA" id="ARBA00023136"/>
    </source>
</evidence>
<dbReference type="RefSeq" id="WP_147203034.1">
    <property type="nucleotide sequence ID" value="NZ_BJYT01000004.1"/>
</dbReference>
<evidence type="ECO:0000259" key="9">
    <source>
        <dbReference type="PROSITE" id="PS50042"/>
    </source>
</evidence>
<dbReference type="SUPFAM" id="SSF51206">
    <property type="entry name" value="cAMP-binding domain-like"/>
    <property type="match status" value="1"/>
</dbReference>
<evidence type="ECO:0000256" key="5">
    <source>
        <dbReference type="ARBA" id="ARBA00023065"/>
    </source>
</evidence>
<evidence type="ECO:0000256" key="1">
    <source>
        <dbReference type="ARBA" id="ARBA00004141"/>
    </source>
</evidence>
<keyword evidence="8" id="KW-0407">Ion channel</keyword>
<dbReference type="InterPro" id="IPR018488">
    <property type="entry name" value="cNMP-bd_CS"/>
</dbReference>
<evidence type="ECO:0000256" key="3">
    <source>
        <dbReference type="ARBA" id="ARBA00022692"/>
    </source>
</evidence>
<reference evidence="10 11" key="1">
    <citation type="submission" date="2019-07" db="EMBL/GenBank/DDBJ databases">
        <title>Whole genome shotgun sequence of Segetibacter aerophilus NBRC 106135.</title>
        <authorList>
            <person name="Hosoyama A."/>
            <person name="Uohara A."/>
            <person name="Ohji S."/>
            <person name="Ichikawa N."/>
        </authorList>
    </citation>
    <scope>NUCLEOTIDE SEQUENCE [LARGE SCALE GENOMIC DNA]</scope>
    <source>
        <strain evidence="10 11">NBRC 106135</strain>
    </source>
</reference>
<keyword evidence="2" id="KW-0813">Transport</keyword>
<evidence type="ECO:0000313" key="11">
    <source>
        <dbReference type="Proteomes" id="UP000321513"/>
    </source>
</evidence>
<dbReference type="Pfam" id="PF00027">
    <property type="entry name" value="cNMP_binding"/>
    <property type="match status" value="1"/>
</dbReference>
<keyword evidence="4" id="KW-1133">Transmembrane helix</keyword>
<dbReference type="InterPro" id="IPR014710">
    <property type="entry name" value="RmlC-like_jellyroll"/>
</dbReference>
<dbReference type="PANTHER" id="PTHR45638">
    <property type="entry name" value="CYCLIC NUCLEOTIDE-GATED CATION CHANNEL SUBUNIT A"/>
    <property type="match status" value="1"/>
</dbReference>
<keyword evidence="6" id="KW-0472">Membrane</keyword>
<dbReference type="Gene3D" id="2.60.120.10">
    <property type="entry name" value="Jelly Rolls"/>
    <property type="match status" value="1"/>
</dbReference>
<keyword evidence="11" id="KW-1185">Reference proteome</keyword>
<evidence type="ECO:0000256" key="4">
    <source>
        <dbReference type="ARBA" id="ARBA00022989"/>
    </source>
</evidence>
<gene>
    <name evidence="10" type="ORF">SAE01_14700</name>
</gene>
<accession>A0A512BAH3</accession>
<comment type="subcellular location">
    <subcellularLocation>
        <location evidence="1">Membrane</location>
        <topology evidence="1">Multi-pass membrane protein</topology>
    </subcellularLocation>
</comment>
<dbReference type="Proteomes" id="UP000321513">
    <property type="component" value="Unassembled WGS sequence"/>
</dbReference>
<evidence type="ECO:0000256" key="7">
    <source>
        <dbReference type="ARBA" id="ARBA00023286"/>
    </source>
</evidence>
<dbReference type="AlphaFoldDB" id="A0A512BAH3"/>
<dbReference type="GO" id="GO:0016020">
    <property type="term" value="C:membrane"/>
    <property type="evidence" value="ECO:0007669"/>
    <property type="project" value="UniProtKB-SubCell"/>
</dbReference>
<protein>
    <recommendedName>
        <fullName evidence="9">Cyclic nucleotide-binding domain-containing protein</fullName>
    </recommendedName>
</protein>
<name>A0A512BAH3_9BACT</name>